<accession>A0A5N6U581</accession>
<dbReference type="SUPFAM" id="SSF53335">
    <property type="entry name" value="S-adenosyl-L-methionine-dependent methyltransferases"/>
    <property type="match status" value="1"/>
</dbReference>
<dbReference type="Proteomes" id="UP000325780">
    <property type="component" value="Unassembled WGS sequence"/>
</dbReference>
<evidence type="ECO:0000256" key="1">
    <source>
        <dbReference type="SAM" id="MobiDB-lite"/>
    </source>
</evidence>
<dbReference type="Gene3D" id="3.40.50.150">
    <property type="entry name" value="Vaccinia Virus protein VP39"/>
    <property type="match status" value="1"/>
</dbReference>
<feature type="region of interest" description="Disordered" evidence="1">
    <location>
        <begin position="1"/>
        <end position="22"/>
    </location>
</feature>
<dbReference type="PANTHER" id="PTHR43591">
    <property type="entry name" value="METHYLTRANSFERASE"/>
    <property type="match status" value="1"/>
</dbReference>
<keyword evidence="2" id="KW-0489">Methyltransferase</keyword>
<organism evidence="2 3">
    <name type="scientific">Aspergillus avenaceus</name>
    <dbReference type="NCBI Taxonomy" id="36643"/>
    <lineage>
        <taxon>Eukaryota</taxon>
        <taxon>Fungi</taxon>
        <taxon>Dikarya</taxon>
        <taxon>Ascomycota</taxon>
        <taxon>Pezizomycotina</taxon>
        <taxon>Eurotiomycetes</taxon>
        <taxon>Eurotiomycetidae</taxon>
        <taxon>Eurotiales</taxon>
        <taxon>Aspergillaceae</taxon>
        <taxon>Aspergillus</taxon>
        <taxon>Aspergillus subgen. Circumdati</taxon>
    </lineage>
</organism>
<sequence length="324" mass="36909">MIGDDSHPANLEVDSDFDDQQSVDSDLTSIASSIYNYVYENGRTYRSYRPGTYILPNDEKEQERLDILHHVFRLILDGGLCQTVLEDPQKVLDVGTGTGIWAIEVADDHPSAEVIGVDLSPIQPGWVLPNVHFVIDDVSEEWAFPHDSFDFIHVRCLAGTLADWPYFLKQCFRHLKPGGKIESSECRTHLLCDDGSYPKDSYTHKWVNEFNRIAQKNGRPFDLFPQFKGLLQEASFTNICTFEKPCPLGTWPKDPRLKEICRYFRAQFLWGAADGYSMALFTRFGGWTPVEVEVLLAQVRKEIKGNNMHVYALCSFVTAEKPFA</sequence>
<dbReference type="GO" id="GO:0008168">
    <property type="term" value="F:methyltransferase activity"/>
    <property type="evidence" value="ECO:0007669"/>
    <property type="project" value="UniProtKB-KW"/>
</dbReference>
<dbReference type="InterPro" id="IPR029063">
    <property type="entry name" value="SAM-dependent_MTases_sf"/>
</dbReference>
<dbReference type="EMBL" id="ML742040">
    <property type="protein sequence ID" value="KAE8153371.1"/>
    <property type="molecule type" value="Genomic_DNA"/>
</dbReference>
<dbReference type="Pfam" id="PF13489">
    <property type="entry name" value="Methyltransf_23"/>
    <property type="match status" value="1"/>
</dbReference>
<dbReference type="CDD" id="cd02440">
    <property type="entry name" value="AdoMet_MTases"/>
    <property type="match status" value="1"/>
</dbReference>
<evidence type="ECO:0000313" key="3">
    <source>
        <dbReference type="Proteomes" id="UP000325780"/>
    </source>
</evidence>
<dbReference type="GO" id="GO:0032259">
    <property type="term" value="P:methylation"/>
    <property type="evidence" value="ECO:0007669"/>
    <property type="project" value="UniProtKB-KW"/>
</dbReference>
<protein>
    <submittedName>
        <fullName evidence="2">S-adenosyl-L-methionine-dependent methyltransferase</fullName>
    </submittedName>
</protein>
<keyword evidence="3" id="KW-1185">Reference proteome</keyword>
<dbReference type="OrthoDB" id="2013972at2759"/>
<name>A0A5N6U581_ASPAV</name>
<evidence type="ECO:0000313" key="2">
    <source>
        <dbReference type="EMBL" id="KAE8153371.1"/>
    </source>
</evidence>
<gene>
    <name evidence="2" type="ORF">BDV25DRAFT_149657</name>
</gene>
<dbReference type="AlphaFoldDB" id="A0A5N6U581"/>
<proteinExistence type="predicted"/>
<keyword evidence="2" id="KW-0808">Transferase</keyword>
<reference evidence="2 3" key="1">
    <citation type="submission" date="2019-04" db="EMBL/GenBank/DDBJ databases">
        <title>Friends and foes A comparative genomics study of 23 Aspergillus species from section Flavi.</title>
        <authorList>
            <consortium name="DOE Joint Genome Institute"/>
            <person name="Kjaerbolling I."/>
            <person name="Vesth T."/>
            <person name="Frisvad J.C."/>
            <person name="Nybo J.L."/>
            <person name="Theobald S."/>
            <person name="Kildgaard S."/>
            <person name="Isbrandt T."/>
            <person name="Kuo A."/>
            <person name="Sato A."/>
            <person name="Lyhne E.K."/>
            <person name="Kogle M.E."/>
            <person name="Wiebenga A."/>
            <person name="Kun R.S."/>
            <person name="Lubbers R.J."/>
            <person name="Makela M.R."/>
            <person name="Barry K."/>
            <person name="Chovatia M."/>
            <person name="Clum A."/>
            <person name="Daum C."/>
            <person name="Haridas S."/>
            <person name="He G."/>
            <person name="LaButti K."/>
            <person name="Lipzen A."/>
            <person name="Mondo S."/>
            <person name="Riley R."/>
            <person name="Salamov A."/>
            <person name="Simmons B.A."/>
            <person name="Magnuson J.K."/>
            <person name="Henrissat B."/>
            <person name="Mortensen U.H."/>
            <person name="Larsen T.O."/>
            <person name="Devries R.P."/>
            <person name="Grigoriev I.V."/>
            <person name="Machida M."/>
            <person name="Baker S.E."/>
            <person name="Andersen M.R."/>
        </authorList>
    </citation>
    <scope>NUCLEOTIDE SEQUENCE [LARGE SCALE GENOMIC DNA]</scope>
    <source>
        <strain evidence="2 3">IBT 18842</strain>
    </source>
</reference>
<dbReference type="PANTHER" id="PTHR43591:SF105">
    <property type="entry name" value="METHYLTRANSFERASE DOMAIN-CONTAINING PROTEIN-RELATED"/>
    <property type="match status" value="1"/>
</dbReference>